<dbReference type="InterPro" id="IPR013584">
    <property type="entry name" value="RAP"/>
</dbReference>
<protein>
    <submittedName>
        <fullName evidence="4">FAST kinase domains 2</fullName>
    </submittedName>
</protein>
<reference evidence="5" key="1">
    <citation type="journal article" date="2011" name="Nature">
        <title>A high-resolution map of human evolutionary constraint using 29 mammals.</title>
        <authorList>
            <person name="Lindblad-Toh K."/>
            <person name="Garber M."/>
            <person name="Zuk O."/>
            <person name="Lin M.F."/>
            <person name="Parker B.J."/>
            <person name="Washietl S."/>
            <person name="Kheradpour P."/>
            <person name="Ernst J."/>
            <person name="Jordan G."/>
            <person name="Mauceli E."/>
            <person name="Ward L.D."/>
            <person name="Lowe C.B."/>
            <person name="Holloway A.K."/>
            <person name="Clamp M."/>
            <person name="Gnerre S."/>
            <person name="Alfoldi J."/>
            <person name="Beal K."/>
            <person name="Chang J."/>
            <person name="Clawson H."/>
            <person name="Cuff J."/>
            <person name="Di Palma F."/>
            <person name="Fitzgerald S."/>
            <person name="Flicek P."/>
            <person name="Guttman M."/>
            <person name="Hubisz M.J."/>
            <person name="Jaffe D.B."/>
            <person name="Jungreis I."/>
            <person name="Kent W.J."/>
            <person name="Kostka D."/>
            <person name="Lara M."/>
            <person name="Martins A.L."/>
            <person name="Massingham T."/>
            <person name="Moltke I."/>
            <person name="Raney B.J."/>
            <person name="Rasmussen M.D."/>
            <person name="Robinson J."/>
            <person name="Stark A."/>
            <person name="Vilella A.J."/>
            <person name="Wen J."/>
            <person name="Xie X."/>
            <person name="Zody M.C."/>
            <person name="Baldwin J."/>
            <person name="Bloom T."/>
            <person name="Chin C.W."/>
            <person name="Heiman D."/>
            <person name="Nicol R."/>
            <person name="Nusbaum C."/>
            <person name="Young S."/>
            <person name="Wilkinson J."/>
            <person name="Worley K.C."/>
            <person name="Kovar C.L."/>
            <person name="Muzny D.M."/>
            <person name="Gibbs R.A."/>
            <person name="Cree A."/>
            <person name="Dihn H.H."/>
            <person name="Fowler G."/>
            <person name="Jhangiani S."/>
            <person name="Joshi V."/>
            <person name="Lee S."/>
            <person name="Lewis L.R."/>
            <person name="Nazareth L.V."/>
            <person name="Okwuonu G."/>
            <person name="Santibanez J."/>
            <person name="Warren W.C."/>
            <person name="Mardis E.R."/>
            <person name="Weinstock G.M."/>
            <person name="Wilson R.K."/>
            <person name="Delehaunty K."/>
            <person name="Dooling D."/>
            <person name="Fronik C."/>
            <person name="Fulton L."/>
            <person name="Fulton B."/>
            <person name="Graves T."/>
            <person name="Minx P."/>
            <person name="Sodergren E."/>
            <person name="Birney E."/>
            <person name="Margulies E.H."/>
            <person name="Herrero J."/>
            <person name="Green E.D."/>
            <person name="Haussler D."/>
            <person name="Siepel A."/>
            <person name="Goldman N."/>
            <person name="Pollard K.S."/>
            <person name="Pedersen J.S."/>
            <person name="Lander E.S."/>
            <person name="Kellis M."/>
        </authorList>
    </citation>
    <scope>NUCLEOTIDE SEQUENCE [LARGE SCALE GENOMIC DNA]</scope>
    <source>
        <strain evidence="5">2N</strain>
    </source>
</reference>
<dbReference type="OrthoDB" id="9369505at2759"/>
<dbReference type="InterPro" id="IPR010622">
    <property type="entry name" value="FAST_Leu-rich"/>
</dbReference>
<dbReference type="EMBL" id="AAKN02019513">
    <property type="status" value="NOT_ANNOTATED_CDS"/>
    <property type="molecule type" value="Genomic_DNA"/>
</dbReference>
<comment type="subcellular location">
    <subcellularLocation>
        <location evidence="1">Mitochondrion</location>
    </subcellularLocation>
</comment>
<dbReference type="eggNOG" id="ENOG502QVSD">
    <property type="taxonomic scope" value="Eukaryota"/>
</dbReference>
<dbReference type="HOGENOM" id="CLU_025270_0_0_1"/>
<evidence type="ECO:0000313" key="5">
    <source>
        <dbReference type="Proteomes" id="UP000005447"/>
    </source>
</evidence>
<dbReference type="PANTHER" id="PTHR21228:SF1">
    <property type="entry name" value="FAST KINASE DOMAIN-CONTAINING PROTEIN 2, MITOCHONDRIAL"/>
    <property type="match status" value="1"/>
</dbReference>
<dbReference type="GO" id="GO:0019843">
    <property type="term" value="F:rRNA binding"/>
    <property type="evidence" value="ECO:0007669"/>
    <property type="project" value="Ensembl"/>
</dbReference>
<sequence>MSNKTGSILWSLRRFSTLVPARRTLSIYSLGLCRPKLAHSNWNPRNCPINDFDNRMQPSVVRYLFWDALMLKSQNDGFESENLNTVTVFRVDRLCSRKISFDSKHSFISAGTCDNELKKVNFHHDVSSKDELSQEMKPTPISYTKLSEESNSLSDVLDAFSEAPTFPSSKYFLALWTVAKRMSEDQKRYEKQLMFKHPAFNQLCEQAIREANRMHYNQLLYSLHAIVKLGVFQNTLVVQTLLRVIQERINECDERDLSILSALLQAMEPCKNVHALQTGLWLLVDQQVWKIKHIFSLQTVMKYIGKDAPVALKRKLEIKALMELSRFSHVNSLHMFEVLASMNHRSVVLLNACSKVAVDNIHGCSIKIFISILQSCKDLRYYNSDLFKGIADYVATTFDIWKVKHVVFLLILFEKLSFRPLYLMNVFVKKITEEPELLNQKNIISILHVYSSLNYIDKEFLDMIARTLTDCLHHVSHENLLDALCSFCKMNYFPSTLLDELLQKDVISELLTTGDTEKNIYKLHVVDACLQLDCASYPKAIGTALPLLPSFPSFPNEKVTEGLNRLLEGSRDFLSKDVQLPHNYYIDFEIRTDANRRVAVLCVPKSAYCLDLSHPRGFLAMKIRHLNIMGFHVVLVKRWEMEKLKMEDAILFLKNKIYSSEVVPTKANSQSPY</sequence>
<dbReference type="GO" id="GO:0044528">
    <property type="term" value="P:regulation of mitochondrial mRNA stability"/>
    <property type="evidence" value="ECO:0007669"/>
    <property type="project" value="InterPro"/>
</dbReference>
<keyword evidence="5" id="KW-1185">Reference proteome</keyword>
<dbReference type="RefSeq" id="XP_013013176.1">
    <property type="nucleotide sequence ID" value="XM_013157722.3"/>
</dbReference>
<dbReference type="VEuPathDB" id="HostDB:ENSCPOG00000005624"/>
<dbReference type="GO" id="GO:0042645">
    <property type="term" value="C:mitochondrial nucleoid"/>
    <property type="evidence" value="ECO:0007669"/>
    <property type="project" value="Ensembl"/>
</dbReference>
<dbReference type="CTD" id="22868"/>
<evidence type="ECO:0000259" key="3">
    <source>
        <dbReference type="PROSITE" id="PS51286"/>
    </source>
</evidence>
<keyword evidence="2" id="KW-0496">Mitochondrion</keyword>
<dbReference type="Bgee" id="ENSCPOG00000005624">
    <property type="expression patterns" value="Expressed in liver and 13 other cell types or tissues"/>
</dbReference>
<dbReference type="GO" id="GO:0035770">
    <property type="term" value="C:ribonucleoprotein granule"/>
    <property type="evidence" value="ECO:0007669"/>
    <property type="project" value="Ensembl"/>
</dbReference>
<dbReference type="GO" id="GO:0070131">
    <property type="term" value="P:positive regulation of mitochondrial translation"/>
    <property type="evidence" value="ECO:0007669"/>
    <property type="project" value="Ensembl"/>
</dbReference>
<dbReference type="GeneTree" id="ENSGT01030000234607"/>
<dbReference type="AlphaFoldDB" id="H0V5X1"/>
<reference evidence="4" key="2">
    <citation type="submission" date="2025-08" db="UniProtKB">
        <authorList>
            <consortium name="Ensembl"/>
        </authorList>
    </citation>
    <scope>IDENTIFICATION</scope>
    <source>
        <strain evidence="4">2N</strain>
    </source>
</reference>
<evidence type="ECO:0000256" key="1">
    <source>
        <dbReference type="ARBA" id="ARBA00004173"/>
    </source>
</evidence>
<reference evidence="4" key="3">
    <citation type="submission" date="2025-09" db="UniProtKB">
        <authorList>
            <consortium name="Ensembl"/>
        </authorList>
    </citation>
    <scope>IDENTIFICATION</scope>
    <source>
        <strain evidence="4">2N</strain>
    </source>
</reference>
<dbReference type="SMART" id="SM00952">
    <property type="entry name" value="RAP"/>
    <property type="match status" value="1"/>
</dbReference>
<accession>H0V5X1</accession>
<dbReference type="GO" id="GO:0006915">
    <property type="term" value="P:apoptotic process"/>
    <property type="evidence" value="ECO:0007669"/>
    <property type="project" value="Ensembl"/>
</dbReference>
<evidence type="ECO:0000256" key="2">
    <source>
        <dbReference type="ARBA" id="ARBA00023128"/>
    </source>
</evidence>
<dbReference type="Pfam" id="PF08373">
    <property type="entry name" value="RAP"/>
    <property type="match status" value="1"/>
</dbReference>
<name>H0V5X1_CAVPO</name>
<dbReference type="InterPro" id="IPR050870">
    <property type="entry name" value="FAST_kinase"/>
</dbReference>
<dbReference type="GO" id="GO:0000963">
    <property type="term" value="P:mitochondrial RNA processing"/>
    <property type="evidence" value="ECO:0007669"/>
    <property type="project" value="TreeGrafter"/>
</dbReference>
<dbReference type="Ensembl" id="ENSCPOT00000005685.3">
    <property type="protein sequence ID" value="ENSCPOP00000005070.3"/>
    <property type="gene ID" value="ENSCPOG00000005624.4"/>
</dbReference>
<dbReference type="FunCoup" id="H0V5X1">
    <property type="interactions" value="2117"/>
</dbReference>
<gene>
    <name evidence="4" type="primary">FASTKD2</name>
</gene>
<dbReference type="GeneID" id="100718328"/>
<dbReference type="OMA" id="FEIRMDS"/>
<dbReference type="STRING" id="10141.ENSCPOP00000005070"/>
<dbReference type="Pfam" id="PF06743">
    <property type="entry name" value="FAST_1"/>
    <property type="match status" value="1"/>
</dbReference>
<feature type="domain" description="RAP" evidence="3">
    <location>
        <begin position="598"/>
        <end position="655"/>
    </location>
</feature>
<organism evidence="4 5">
    <name type="scientific">Cavia porcellus</name>
    <name type="common">Guinea pig</name>
    <dbReference type="NCBI Taxonomy" id="10141"/>
    <lineage>
        <taxon>Eukaryota</taxon>
        <taxon>Metazoa</taxon>
        <taxon>Chordata</taxon>
        <taxon>Craniata</taxon>
        <taxon>Vertebrata</taxon>
        <taxon>Euteleostomi</taxon>
        <taxon>Mammalia</taxon>
        <taxon>Eutheria</taxon>
        <taxon>Euarchontoglires</taxon>
        <taxon>Glires</taxon>
        <taxon>Rodentia</taxon>
        <taxon>Hystricomorpha</taxon>
        <taxon>Caviidae</taxon>
        <taxon>Cavia</taxon>
    </lineage>
</organism>
<dbReference type="KEGG" id="cpoc:100718328"/>
<dbReference type="GO" id="GO:0032543">
    <property type="term" value="P:mitochondrial translation"/>
    <property type="evidence" value="ECO:0007669"/>
    <property type="project" value="Ensembl"/>
</dbReference>
<dbReference type="InParanoid" id="H0V5X1"/>
<dbReference type="Proteomes" id="UP000005447">
    <property type="component" value="Unassembled WGS sequence"/>
</dbReference>
<dbReference type="PROSITE" id="PS51286">
    <property type="entry name" value="RAP"/>
    <property type="match status" value="1"/>
</dbReference>
<evidence type="ECO:0000313" key="4">
    <source>
        <dbReference type="Ensembl" id="ENSCPOP00000005070.3"/>
    </source>
</evidence>
<proteinExistence type="predicted"/>
<dbReference type="PANTHER" id="PTHR21228">
    <property type="entry name" value="FAST LEU-RICH DOMAIN-CONTAINING"/>
    <property type="match status" value="1"/>
</dbReference>
<dbReference type="GO" id="GO:1902775">
    <property type="term" value="P:mitochondrial large ribosomal subunit assembly"/>
    <property type="evidence" value="ECO:0007669"/>
    <property type="project" value="Ensembl"/>
</dbReference>